<proteinExistence type="predicted"/>
<keyword evidence="2" id="KW-1185">Reference proteome</keyword>
<evidence type="ECO:0000313" key="2">
    <source>
        <dbReference type="Proteomes" id="UP001164539"/>
    </source>
</evidence>
<evidence type="ECO:0000313" key="1">
    <source>
        <dbReference type="EMBL" id="KAJ4716383.1"/>
    </source>
</evidence>
<sequence length="403" mass="44325">MSAATFNSISFTRGYLWKDEGKISRGMRNEKAKFHIRGSATLPTKSLQIEDGKAQKSKKQVRIGLLGASGYTGAEIVRLLANHPYFGITLMTADRKAGQSIGSVFPHLISQDLPTMISVKDADFSNVDAVFCCLPHGTTQEIIKGLPRSLKIVDLSADFRLRNISEYEEWYGQSHIAPDLQKEAVYGLTEILREDIKNARLVANPGCYPTSIQLPLVPLIKANLIQSGNIIIDAKSGVSGAGRGAKEANLYSEIAEGIYSYGVTKHRHVPEIEQGLSDAANSKLTVSFTPHLMPMIRGMQSTIYVEMAPGVTIEDLYQQLQISYKDEEFVKLLEKGVVPRTHNVRGSNYCLMNVFPDRIPGRAIIISVIDNLVKGASGQALQNLNIMLGFPENTGLVYQPLFP</sequence>
<organism evidence="1 2">
    <name type="scientific">Melia azedarach</name>
    <name type="common">Chinaberry tree</name>
    <dbReference type="NCBI Taxonomy" id="155640"/>
    <lineage>
        <taxon>Eukaryota</taxon>
        <taxon>Viridiplantae</taxon>
        <taxon>Streptophyta</taxon>
        <taxon>Embryophyta</taxon>
        <taxon>Tracheophyta</taxon>
        <taxon>Spermatophyta</taxon>
        <taxon>Magnoliopsida</taxon>
        <taxon>eudicotyledons</taxon>
        <taxon>Gunneridae</taxon>
        <taxon>Pentapetalae</taxon>
        <taxon>rosids</taxon>
        <taxon>malvids</taxon>
        <taxon>Sapindales</taxon>
        <taxon>Meliaceae</taxon>
        <taxon>Melia</taxon>
    </lineage>
</organism>
<gene>
    <name evidence="1" type="ORF">OWV82_011409</name>
</gene>
<dbReference type="Proteomes" id="UP001164539">
    <property type="component" value="Chromosome 6"/>
</dbReference>
<accession>A0ACC1XZ02</accession>
<comment type="caution">
    <text evidence="1">The sequence shown here is derived from an EMBL/GenBank/DDBJ whole genome shotgun (WGS) entry which is preliminary data.</text>
</comment>
<dbReference type="EMBL" id="CM051399">
    <property type="protein sequence ID" value="KAJ4716383.1"/>
    <property type="molecule type" value="Genomic_DNA"/>
</dbReference>
<reference evidence="1 2" key="1">
    <citation type="journal article" date="2023" name="Science">
        <title>Complex scaffold remodeling in plant triterpene biosynthesis.</title>
        <authorList>
            <person name="De La Pena R."/>
            <person name="Hodgson H."/>
            <person name="Liu J.C."/>
            <person name="Stephenson M.J."/>
            <person name="Martin A.C."/>
            <person name="Owen C."/>
            <person name="Harkess A."/>
            <person name="Leebens-Mack J."/>
            <person name="Jimenez L.E."/>
            <person name="Osbourn A."/>
            <person name="Sattely E.S."/>
        </authorList>
    </citation>
    <scope>NUCLEOTIDE SEQUENCE [LARGE SCALE GENOMIC DNA]</scope>
    <source>
        <strain evidence="2">cv. JPN11</strain>
        <tissue evidence="1">Leaf</tissue>
    </source>
</reference>
<name>A0ACC1XZ02_MELAZ</name>
<protein>
    <submittedName>
        <fullName evidence="1">N-acetyl-gamma-glutamyl-phosphate reductase</fullName>
    </submittedName>
</protein>